<dbReference type="AlphaFoldDB" id="E6YMU4"/>
<evidence type="ECO:0000313" key="1">
    <source>
        <dbReference type="EMBL" id="CBI78182.1"/>
    </source>
</evidence>
<dbReference type="EMBL" id="FN645462">
    <property type="protein sequence ID" value="CBI78182.1"/>
    <property type="molecule type" value="Genomic_DNA"/>
</dbReference>
<organism evidence="1">
    <name type="scientific">Bartonella rochalimae ATCC BAA-1498</name>
    <dbReference type="NCBI Taxonomy" id="685782"/>
    <lineage>
        <taxon>Bacteria</taxon>
        <taxon>Pseudomonadati</taxon>
        <taxon>Pseudomonadota</taxon>
        <taxon>Alphaproteobacteria</taxon>
        <taxon>Hyphomicrobiales</taxon>
        <taxon>Bartonellaceae</taxon>
        <taxon>Bartonella</taxon>
    </lineage>
</organism>
<protein>
    <submittedName>
        <fullName evidence="1">Uncharacterized protein</fullName>
    </submittedName>
</protein>
<name>E6YMU4_9HYPH</name>
<proteinExistence type="predicted"/>
<accession>E6YMU4</accession>
<reference evidence="1" key="1">
    <citation type="journal article" date="2011" name="PLoS Genet.">
        <title>Parallel evolution of a type IV secretion system in radiating lineages of the host-restricted bacterial pathogen Bartonella.</title>
        <authorList>
            <person name="Engel P."/>
            <person name="Salzburger W."/>
            <person name="Liesch M."/>
            <person name="Chang C.C."/>
            <person name="Maruyama S."/>
            <person name="Lanz C."/>
            <person name="Calteau A."/>
            <person name="Lajus A."/>
            <person name="Medigue C."/>
            <person name="Schuster S.C."/>
            <person name="Dehio C."/>
        </authorList>
    </citation>
    <scope>NUCLEOTIDE SEQUENCE</scope>
    <source>
        <strain evidence="1">ATCC BAA-1498</strain>
    </source>
</reference>
<sequence length="38" mass="4558">MKRNNEERITVKTIKNDTFVNDKSMFPMEILINRETSN</sequence>
<gene>
    <name evidence="1" type="ORF">BARRO_80046</name>
</gene>